<dbReference type="GO" id="GO:0005829">
    <property type="term" value="C:cytosol"/>
    <property type="evidence" value="ECO:0007669"/>
    <property type="project" value="TreeGrafter"/>
</dbReference>
<comment type="similarity">
    <text evidence="2 8">Belongs to the glutamate--cysteine ligase type 1 family. Type 1 subfamily.</text>
</comment>
<dbReference type="HAMAP" id="MF_00578">
    <property type="entry name" value="Glu_cys_ligase"/>
    <property type="match status" value="1"/>
</dbReference>
<keyword evidence="6 8" id="KW-0067">ATP-binding</keyword>
<evidence type="ECO:0000256" key="7">
    <source>
        <dbReference type="ARBA" id="ARBA00048819"/>
    </source>
</evidence>
<dbReference type="UniPathway" id="UPA00142">
    <property type="reaction ID" value="UER00209"/>
</dbReference>
<protein>
    <recommendedName>
        <fullName evidence="8">Glutamate--cysteine ligase</fullName>
        <ecNumber evidence="8">6.3.2.2</ecNumber>
    </recommendedName>
    <alternativeName>
        <fullName evidence="8">Gamma-ECS</fullName>
        <shortName evidence="8">GCS</shortName>
    </alternativeName>
    <alternativeName>
        <fullName evidence="8">Gamma-glutamylcysteine synthetase</fullName>
    </alternativeName>
</protein>
<dbReference type="Gene3D" id="3.30.590.20">
    <property type="match status" value="1"/>
</dbReference>
<sequence length="533" mass="60708">MKKRIAALLDALAQDPKARTLLRFQRGIEKEALRIDPNGLLAQTAHPKTLGSPLTHASITTDYSEALLEFITPVSDSTEQTLQQLHNIHRYVYDQLGDELLWTASMPCALTADSDIPVAQYGSSNSARLKTVYRYGLGHRYGRRMQTIAGIHYNFSLPESFWPWLQSYTQNTQDVNDFRTERYLGLIRNFQRWSWLLVYLFGASPAVCSTFLKGRKDHGLEPTDAEHNSYHLPYATSLRMGGLGYNSDTQKSLQVCYNQLDTYVDTLRAAIVEPHPAYSDIPKILDGEYQQLSDCLLQIENEFYSPIRPKRVSRSGEPSLHALALGGIEYIEVRCIDLNPFLPTGIDAPQIRFLDLFLLYCLLKDSPQCTFEEQARLADNFSRVVTRGREPDLELSTPSERVSLKDWGLNIMTELEDFAATLDSLIEPGYSEALRIQRQKLLDPELTPSAQVSQRVQQGSFFSAALNQARNIKTEFLTQPLEESIRQRFEAEAAQSLKEQAAIEAADEISFEEFLRRFLDQYRLESLHPKHPD</sequence>
<comment type="caution">
    <text evidence="10">The sequence shown here is derived from an EMBL/GenBank/DDBJ whole genome shotgun (WGS) entry which is preliminary data.</text>
</comment>
<dbReference type="PANTHER" id="PTHR38761:SF1">
    <property type="entry name" value="GLUTAMATE--CYSTEINE LIGASE"/>
    <property type="match status" value="1"/>
</dbReference>
<keyword evidence="4 8" id="KW-0317">Glutathione biosynthesis</keyword>
<dbReference type="eggNOG" id="COG2918">
    <property type="taxonomic scope" value="Bacteria"/>
</dbReference>
<dbReference type="AlphaFoldDB" id="F3L555"/>
<dbReference type="EMBL" id="AEIG01000095">
    <property type="protein sequence ID" value="EGG28556.1"/>
    <property type="molecule type" value="Genomic_DNA"/>
</dbReference>
<dbReference type="OrthoDB" id="9803907at2"/>
<proteinExistence type="inferred from homology"/>
<keyword evidence="5 8" id="KW-0547">Nucleotide-binding</keyword>
<dbReference type="GO" id="GO:0006750">
    <property type="term" value="P:glutathione biosynthetic process"/>
    <property type="evidence" value="ECO:0007669"/>
    <property type="project" value="UniProtKB-UniRule"/>
</dbReference>
<dbReference type="RefSeq" id="WP_009576979.1">
    <property type="nucleotide sequence ID" value="NZ_AEIG01000095.1"/>
</dbReference>
<keyword evidence="11" id="KW-1185">Reference proteome</keyword>
<dbReference type="Pfam" id="PF04262">
    <property type="entry name" value="Glu_cys_ligase"/>
    <property type="match status" value="1"/>
</dbReference>
<evidence type="ECO:0000313" key="10">
    <source>
        <dbReference type="EMBL" id="EGG28556.1"/>
    </source>
</evidence>
<comment type="catalytic activity">
    <reaction evidence="7 8 9">
        <text>L-cysteine + L-glutamate + ATP = gamma-L-glutamyl-L-cysteine + ADP + phosphate + H(+)</text>
        <dbReference type="Rhea" id="RHEA:13285"/>
        <dbReference type="ChEBI" id="CHEBI:15378"/>
        <dbReference type="ChEBI" id="CHEBI:29985"/>
        <dbReference type="ChEBI" id="CHEBI:30616"/>
        <dbReference type="ChEBI" id="CHEBI:35235"/>
        <dbReference type="ChEBI" id="CHEBI:43474"/>
        <dbReference type="ChEBI" id="CHEBI:58173"/>
        <dbReference type="ChEBI" id="CHEBI:456216"/>
        <dbReference type="EC" id="6.3.2.2"/>
    </reaction>
</comment>
<evidence type="ECO:0000256" key="8">
    <source>
        <dbReference type="HAMAP-Rule" id="MF_00578"/>
    </source>
</evidence>
<evidence type="ECO:0000256" key="2">
    <source>
        <dbReference type="ARBA" id="ARBA00008772"/>
    </source>
</evidence>
<dbReference type="SUPFAM" id="SSF55931">
    <property type="entry name" value="Glutamine synthetase/guanido kinase"/>
    <property type="match status" value="1"/>
</dbReference>
<dbReference type="GO" id="GO:0004357">
    <property type="term" value="F:glutamate-cysteine ligase activity"/>
    <property type="evidence" value="ECO:0007669"/>
    <property type="project" value="UniProtKB-UniRule"/>
</dbReference>
<reference evidence="10 11" key="1">
    <citation type="journal article" date="2011" name="J. Bacteriol.">
        <title>Genome sequence of strain IMCC3088, a proteorhodopsin-containing marine bacterium belonging to the OM60/NOR5 clade.</title>
        <authorList>
            <person name="Jang Y."/>
            <person name="Oh H.M."/>
            <person name="Kang I."/>
            <person name="Lee K."/>
            <person name="Yang S.J."/>
            <person name="Cho J.C."/>
        </authorList>
    </citation>
    <scope>NUCLEOTIDE SEQUENCE [LARGE SCALE GENOMIC DNA]</scope>
    <source>
        <strain evidence="10 11">IMCC3088</strain>
    </source>
</reference>
<evidence type="ECO:0000256" key="6">
    <source>
        <dbReference type="ARBA" id="ARBA00022840"/>
    </source>
</evidence>
<dbReference type="InterPro" id="IPR006334">
    <property type="entry name" value="Glut_cys_ligase"/>
</dbReference>
<dbReference type="InterPro" id="IPR014746">
    <property type="entry name" value="Gln_synth/guanido_kin_cat_dom"/>
</dbReference>
<gene>
    <name evidence="8" type="primary">gshA</name>
    <name evidence="10" type="ORF">IMCC3088_2834</name>
</gene>
<evidence type="ECO:0000256" key="9">
    <source>
        <dbReference type="RuleBase" id="RU004391"/>
    </source>
</evidence>
<evidence type="ECO:0000256" key="4">
    <source>
        <dbReference type="ARBA" id="ARBA00022684"/>
    </source>
</evidence>
<organism evidence="10 11">
    <name type="scientific">Aequoribacter fuscus</name>
    <dbReference type="NCBI Taxonomy" id="2518989"/>
    <lineage>
        <taxon>Bacteria</taxon>
        <taxon>Pseudomonadati</taxon>
        <taxon>Pseudomonadota</taxon>
        <taxon>Gammaproteobacteria</taxon>
        <taxon>Cellvibrionales</taxon>
        <taxon>Halieaceae</taxon>
        <taxon>Aequoribacter</taxon>
    </lineage>
</organism>
<dbReference type="NCBIfam" id="TIGR01434">
    <property type="entry name" value="glu_cys_ligase"/>
    <property type="match status" value="1"/>
</dbReference>
<dbReference type="Proteomes" id="UP000005615">
    <property type="component" value="Unassembled WGS sequence"/>
</dbReference>
<dbReference type="PANTHER" id="PTHR38761">
    <property type="entry name" value="GLUTAMATE--CYSTEINE LIGASE"/>
    <property type="match status" value="1"/>
</dbReference>
<accession>F3L555</accession>
<dbReference type="InterPro" id="IPR007370">
    <property type="entry name" value="Glu_cys_ligase"/>
</dbReference>
<name>F3L555_9GAMM</name>
<evidence type="ECO:0000256" key="3">
    <source>
        <dbReference type="ARBA" id="ARBA00022598"/>
    </source>
</evidence>
<keyword evidence="3 8" id="KW-0436">Ligase</keyword>
<dbReference type="STRING" id="2518989.IMCC3088_2834"/>
<evidence type="ECO:0000313" key="11">
    <source>
        <dbReference type="Proteomes" id="UP000005615"/>
    </source>
</evidence>
<dbReference type="GO" id="GO:0046872">
    <property type="term" value="F:metal ion binding"/>
    <property type="evidence" value="ECO:0007669"/>
    <property type="project" value="TreeGrafter"/>
</dbReference>
<dbReference type="EC" id="6.3.2.2" evidence="8"/>
<evidence type="ECO:0000256" key="5">
    <source>
        <dbReference type="ARBA" id="ARBA00022741"/>
    </source>
</evidence>
<evidence type="ECO:0000256" key="1">
    <source>
        <dbReference type="ARBA" id="ARBA00005006"/>
    </source>
</evidence>
<comment type="pathway">
    <text evidence="1 8 9">Sulfur metabolism; glutathione biosynthesis; glutathione from L-cysteine and L-glutamate: step 1/2.</text>
</comment>
<dbReference type="GO" id="GO:0005524">
    <property type="term" value="F:ATP binding"/>
    <property type="evidence" value="ECO:0007669"/>
    <property type="project" value="UniProtKB-KW"/>
</dbReference>